<accession>X1J371</accession>
<dbReference type="InterPro" id="IPR036412">
    <property type="entry name" value="HAD-like_sf"/>
</dbReference>
<evidence type="ECO:0000313" key="1">
    <source>
        <dbReference type="EMBL" id="GAH89131.1"/>
    </source>
</evidence>
<protein>
    <submittedName>
        <fullName evidence="1">Uncharacterized protein</fullName>
    </submittedName>
</protein>
<proteinExistence type="predicted"/>
<organism evidence="1">
    <name type="scientific">marine sediment metagenome</name>
    <dbReference type="NCBI Taxonomy" id="412755"/>
    <lineage>
        <taxon>unclassified sequences</taxon>
        <taxon>metagenomes</taxon>
        <taxon>ecological metagenomes</taxon>
    </lineage>
</organism>
<dbReference type="GO" id="GO:0005829">
    <property type="term" value="C:cytosol"/>
    <property type="evidence" value="ECO:0007669"/>
    <property type="project" value="TreeGrafter"/>
</dbReference>
<reference evidence="1" key="1">
    <citation type="journal article" date="2014" name="Front. Microbiol.">
        <title>High frequency of phylogenetically diverse reductive dehalogenase-homologous genes in deep subseafloor sedimentary metagenomes.</title>
        <authorList>
            <person name="Kawai M."/>
            <person name="Futagami T."/>
            <person name="Toyoda A."/>
            <person name="Takaki Y."/>
            <person name="Nishi S."/>
            <person name="Hori S."/>
            <person name="Arai W."/>
            <person name="Tsubouchi T."/>
            <person name="Morono Y."/>
            <person name="Uchiyama I."/>
            <person name="Ito T."/>
            <person name="Fujiyama A."/>
            <person name="Inagaki F."/>
            <person name="Takami H."/>
        </authorList>
    </citation>
    <scope>NUCLEOTIDE SEQUENCE</scope>
    <source>
        <strain evidence="1">Expedition CK06-06</strain>
    </source>
</reference>
<comment type="caution">
    <text evidence="1">The sequence shown here is derived from an EMBL/GenBank/DDBJ whole genome shotgun (WGS) entry which is preliminary data.</text>
</comment>
<feature type="non-terminal residue" evidence="1">
    <location>
        <position position="1"/>
    </location>
</feature>
<dbReference type="InterPro" id="IPR023214">
    <property type="entry name" value="HAD_sf"/>
</dbReference>
<dbReference type="SUPFAM" id="SSF56784">
    <property type="entry name" value="HAD-like"/>
    <property type="match status" value="1"/>
</dbReference>
<dbReference type="Gene3D" id="3.40.50.1000">
    <property type="entry name" value="HAD superfamily/HAD-like"/>
    <property type="match status" value="1"/>
</dbReference>
<dbReference type="AlphaFoldDB" id="X1J371"/>
<gene>
    <name evidence="1" type="ORF">S03H2_62277</name>
</gene>
<name>X1J371_9ZZZZ</name>
<dbReference type="PROSITE" id="PS01229">
    <property type="entry name" value="COF_2"/>
    <property type="match status" value="1"/>
</dbReference>
<dbReference type="GO" id="GO:0000287">
    <property type="term" value="F:magnesium ion binding"/>
    <property type="evidence" value="ECO:0007669"/>
    <property type="project" value="TreeGrafter"/>
</dbReference>
<dbReference type="GO" id="GO:0016791">
    <property type="term" value="F:phosphatase activity"/>
    <property type="evidence" value="ECO:0007669"/>
    <property type="project" value="TreeGrafter"/>
</dbReference>
<dbReference type="PANTHER" id="PTHR10000:SF8">
    <property type="entry name" value="HAD SUPERFAMILY HYDROLASE-LIKE, TYPE 3"/>
    <property type="match status" value="1"/>
</dbReference>
<dbReference type="EMBL" id="BARU01040268">
    <property type="protein sequence ID" value="GAH89131.1"/>
    <property type="molecule type" value="Genomic_DNA"/>
</dbReference>
<dbReference type="PANTHER" id="PTHR10000">
    <property type="entry name" value="PHOSPHOSERINE PHOSPHATASE"/>
    <property type="match status" value="1"/>
</dbReference>
<sequence>PDVDFINVVDPEVSKGNALEALASYMGIPLTEVMVIGDGTNDISLFALAGLSVAMNNAPLEVKAVANYITLDVDHSGVAAAINRFLL</sequence>
<dbReference type="Pfam" id="PF08282">
    <property type="entry name" value="Hydrolase_3"/>
    <property type="match status" value="1"/>
</dbReference>